<keyword evidence="3" id="KW-1185">Reference proteome</keyword>
<proteinExistence type="predicted"/>
<dbReference type="EMBL" id="BMTL01000063">
    <property type="protein sequence ID" value="GGS30113.1"/>
    <property type="molecule type" value="Genomic_DNA"/>
</dbReference>
<reference evidence="2" key="2">
    <citation type="submission" date="2020-09" db="EMBL/GenBank/DDBJ databases">
        <authorList>
            <person name="Sun Q."/>
            <person name="Ohkuma M."/>
        </authorList>
    </citation>
    <scope>NUCLEOTIDE SEQUENCE</scope>
    <source>
        <strain evidence="2">JCM 4386</strain>
    </source>
</reference>
<evidence type="ECO:0000313" key="3">
    <source>
        <dbReference type="Proteomes" id="UP000606194"/>
    </source>
</evidence>
<gene>
    <name evidence="2" type="ORF">GCM10010269_80930</name>
</gene>
<protein>
    <submittedName>
        <fullName evidence="2">Uncharacterized protein</fullName>
    </submittedName>
</protein>
<dbReference type="AlphaFoldDB" id="A0A918LC79"/>
<organism evidence="2 3">
    <name type="scientific">Streptomyces humidus</name>
    <dbReference type="NCBI Taxonomy" id="52259"/>
    <lineage>
        <taxon>Bacteria</taxon>
        <taxon>Bacillati</taxon>
        <taxon>Actinomycetota</taxon>
        <taxon>Actinomycetes</taxon>
        <taxon>Kitasatosporales</taxon>
        <taxon>Streptomycetaceae</taxon>
        <taxon>Streptomyces</taxon>
    </lineage>
</organism>
<feature type="compositionally biased region" description="Low complexity" evidence="1">
    <location>
        <begin position="190"/>
        <end position="208"/>
    </location>
</feature>
<reference evidence="2" key="1">
    <citation type="journal article" date="2014" name="Int. J. Syst. Evol. Microbiol.">
        <title>Complete genome sequence of Corynebacterium casei LMG S-19264T (=DSM 44701T), isolated from a smear-ripened cheese.</title>
        <authorList>
            <consortium name="US DOE Joint Genome Institute (JGI-PGF)"/>
            <person name="Walter F."/>
            <person name="Albersmeier A."/>
            <person name="Kalinowski J."/>
            <person name="Ruckert C."/>
        </authorList>
    </citation>
    <scope>NUCLEOTIDE SEQUENCE</scope>
    <source>
        <strain evidence="2">JCM 4386</strain>
    </source>
</reference>
<comment type="caution">
    <text evidence="2">The sequence shown here is derived from an EMBL/GenBank/DDBJ whole genome shotgun (WGS) entry which is preliminary data.</text>
</comment>
<evidence type="ECO:0000256" key="1">
    <source>
        <dbReference type="SAM" id="MobiDB-lite"/>
    </source>
</evidence>
<sequence>MRRGVRQLTAACGPPGAALSSPLTELTAVHPYDEPLHALLIEANEAADRYGVVDVRAFALLLRARIALDRGELARARVLCDETRAAVGQSTPPPRVEALAGVLDAHLTAAEFRPESGLPMLADTLRQAVADHCAEAVTTAIVDSAAFLLAEIGDFARAARLLAAADGLRGPHPRPAPQRAWAERAEAAAREALGPRPVPGRLRGAALRGRARRGLATDGGGRPARTRGSVRAPAPPRPRAATSS</sequence>
<evidence type="ECO:0000313" key="2">
    <source>
        <dbReference type="EMBL" id="GGS30113.1"/>
    </source>
</evidence>
<dbReference type="RefSeq" id="WP_190154311.1">
    <property type="nucleotide sequence ID" value="NZ_BMTL01000063.1"/>
</dbReference>
<feature type="region of interest" description="Disordered" evidence="1">
    <location>
        <begin position="190"/>
        <end position="244"/>
    </location>
</feature>
<dbReference type="Proteomes" id="UP000606194">
    <property type="component" value="Unassembled WGS sequence"/>
</dbReference>
<accession>A0A918LC79</accession>
<name>A0A918LC79_9ACTN</name>